<name>A0ABU4VNR6_9ACTN</name>
<evidence type="ECO:0000256" key="9">
    <source>
        <dbReference type="ARBA" id="ARBA00042660"/>
    </source>
</evidence>
<gene>
    <name evidence="14" type="ORF">SK069_13945</name>
</gene>
<keyword evidence="15" id="KW-1185">Reference proteome</keyword>
<feature type="domain" description="Acyl-CoA dehydrogenase/oxidase N-terminal" evidence="13">
    <location>
        <begin position="8"/>
        <end position="119"/>
    </location>
</feature>
<protein>
    <recommendedName>
        <fullName evidence="8">Acyl-[acyl-carrier-protein] dehydrogenase MbtN</fullName>
    </recommendedName>
    <alternativeName>
        <fullName evidence="9">Mycobactin synthase protein N</fullName>
    </alternativeName>
</protein>
<dbReference type="InterPro" id="IPR009075">
    <property type="entry name" value="AcylCo_DH/oxidase_C"/>
</dbReference>
<proteinExistence type="inferred from homology"/>
<dbReference type="Gene3D" id="2.40.110.10">
    <property type="entry name" value="Butyryl-CoA Dehydrogenase, subunit A, domain 2"/>
    <property type="match status" value="1"/>
</dbReference>
<evidence type="ECO:0000256" key="8">
    <source>
        <dbReference type="ARBA" id="ARBA00040394"/>
    </source>
</evidence>
<evidence type="ECO:0000313" key="14">
    <source>
        <dbReference type="EMBL" id="MDX8152704.1"/>
    </source>
</evidence>
<dbReference type="InterPro" id="IPR009100">
    <property type="entry name" value="AcylCoA_DH/oxidase_NM_dom_sf"/>
</dbReference>
<dbReference type="Gene3D" id="1.10.540.10">
    <property type="entry name" value="Acyl-CoA dehydrogenase/oxidase, N-terminal domain"/>
    <property type="match status" value="1"/>
</dbReference>
<feature type="domain" description="Acyl-CoA dehydrogenase/oxidase C-terminal" evidence="11">
    <location>
        <begin position="234"/>
        <end position="382"/>
    </location>
</feature>
<dbReference type="InterPro" id="IPR006091">
    <property type="entry name" value="Acyl-CoA_Oxase/DH_mid-dom"/>
</dbReference>
<accession>A0ABU4VNR6</accession>
<evidence type="ECO:0000259" key="11">
    <source>
        <dbReference type="Pfam" id="PF00441"/>
    </source>
</evidence>
<keyword evidence="4 10" id="KW-0285">Flavoprotein</keyword>
<evidence type="ECO:0000256" key="3">
    <source>
        <dbReference type="ARBA" id="ARBA00009347"/>
    </source>
</evidence>
<dbReference type="Gene3D" id="1.20.140.10">
    <property type="entry name" value="Butyryl-CoA Dehydrogenase, subunit A, domain 3"/>
    <property type="match status" value="1"/>
</dbReference>
<dbReference type="SUPFAM" id="SSF47203">
    <property type="entry name" value="Acyl-CoA dehydrogenase C-terminal domain-like"/>
    <property type="match status" value="1"/>
</dbReference>
<evidence type="ECO:0000256" key="2">
    <source>
        <dbReference type="ARBA" id="ARBA00005102"/>
    </source>
</evidence>
<dbReference type="PROSITE" id="PS00073">
    <property type="entry name" value="ACYL_COA_DH_2"/>
    <property type="match status" value="1"/>
</dbReference>
<dbReference type="PANTHER" id="PTHR48083:SF20">
    <property type="entry name" value="LONG-CHAIN SPECIFIC ACYL-COA DEHYDROGENASE, MITOCHONDRIAL"/>
    <property type="match status" value="1"/>
</dbReference>
<dbReference type="InterPro" id="IPR050741">
    <property type="entry name" value="Acyl-CoA_dehydrogenase"/>
</dbReference>
<evidence type="ECO:0000256" key="6">
    <source>
        <dbReference type="ARBA" id="ARBA00023002"/>
    </source>
</evidence>
<keyword evidence="5 10" id="KW-0274">FAD</keyword>
<evidence type="ECO:0000256" key="10">
    <source>
        <dbReference type="RuleBase" id="RU362125"/>
    </source>
</evidence>
<evidence type="ECO:0000256" key="1">
    <source>
        <dbReference type="ARBA" id="ARBA00001974"/>
    </source>
</evidence>
<reference evidence="14 15" key="1">
    <citation type="submission" date="2023-11" db="EMBL/GenBank/DDBJ databases">
        <authorList>
            <person name="Xu M."/>
            <person name="Jiang T."/>
        </authorList>
    </citation>
    <scope>NUCLEOTIDE SEQUENCE [LARGE SCALE GENOMIC DNA]</scope>
    <source>
        <strain evidence="14 15">SD</strain>
    </source>
</reference>
<dbReference type="SUPFAM" id="SSF56645">
    <property type="entry name" value="Acyl-CoA dehydrogenase NM domain-like"/>
    <property type="match status" value="1"/>
</dbReference>
<dbReference type="InterPro" id="IPR037069">
    <property type="entry name" value="AcylCoA_DH/ox_N_sf"/>
</dbReference>
<comment type="caution">
    <text evidence="14">The sequence shown here is derived from an EMBL/GenBank/DDBJ whole genome shotgun (WGS) entry which is preliminary data.</text>
</comment>
<evidence type="ECO:0000259" key="12">
    <source>
        <dbReference type="Pfam" id="PF02770"/>
    </source>
</evidence>
<evidence type="ECO:0000256" key="4">
    <source>
        <dbReference type="ARBA" id="ARBA00022630"/>
    </source>
</evidence>
<evidence type="ECO:0000259" key="13">
    <source>
        <dbReference type="Pfam" id="PF02771"/>
    </source>
</evidence>
<dbReference type="InterPro" id="IPR013786">
    <property type="entry name" value="AcylCoA_DH/ox_N"/>
</dbReference>
<feature type="domain" description="Acyl-CoA oxidase/dehydrogenase middle" evidence="12">
    <location>
        <begin position="123"/>
        <end position="220"/>
    </location>
</feature>
<dbReference type="Pfam" id="PF00441">
    <property type="entry name" value="Acyl-CoA_dh_1"/>
    <property type="match status" value="1"/>
</dbReference>
<evidence type="ECO:0000256" key="5">
    <source>
        <dbReference type="ARBA" id="ARBA00022827"/>
    </source>
</evidence>
<dbReference type="InterPro" id="IPR006089">
    <property type="entry name" value="Acyl-CoA_DH_CS"/>
</dbReference>
<comment type="function">
    <text evidence="7">Catalyzes the dehydrogenation at the alpha-beta position of ACP-bound acyl chains. This results in the introduction of a double bond in the lipidic chain, which is further transferred to the epsilon-amino group of lysine residue in the mycobactin core by MbtK.</text>
</comment>
<dbReference type="InterPro" id="IPR036250">
    <property type="entry name" value="AcylCo_DH-like_C"/>
</dbReference>
<organism evidence="14 15">
    <name type="scientific">Patulibacter brassicae</name>
    <dbReference type="NCBI Taxonomy" id="1705717"/>
    <lineage>
        <taxon>Bacteria</taxon>
        <taxon>Bacillati</taxon>
        <taxon>Actinomycetota</taxon>
        <taxon>Thermoleophilia</taxon>
        <taxon>Solirubrobacterales</taxon>
        <taxon>Patulibacteraceae</taxon>
        <taxon>Patulibacter</taxon>
    </lineage>
</organism>
<comment type="similarity">
    <text evidence="3 10">Belongs to the acyl-CoA dehydrogenase family.</text>
</comment>
<dbReference type="Pfam" id="PF02770">
    <property type="entry name" value="Acyl-CoA_dh_M"/>
    <property type="match status" value="1"/>
</dbReference>
<dbReference type="Proteomes" id="UP001277761">
    <property type="component" value="Unassembled WGS sequence"/>
</dbReference>
<dbReference type="Pfam" id="PF02771">
    <property type="entry name" value="Acyl-CoA_dh_N"/>
    <property type="match status" value="1"/>
</dbReference>
<evidence type="ECO:0000256" key="7">
    <source>
        <dbReference type="ARBA" id="ARBA00037085"/>
    </source>
</evidence>
<dbReference type="InterPro" id="IPR046373">
    <property type="entry name" value="Acyl-CoA_Oxase/DH_mid-dom_sf"/>
</dbReference>
<keyword evidence="6 10" id="KW-0560">Oxidoreductase</keyword>
<dbReference type="RefSeq" id="WP_319954860.1">
    <property type="nucleotide sequence ID" value="NZ_JAXAVX010000007.1"/>
</dbReference>
<comment type="cofactor">
    <cofactor evidence="1 10">
        <name>FAD</name>
        <dbReference type="ChEBI" id="CHEBI:57692"/>
    </cofactor>
</comment>
<evidence type="ECO:0000313" key="15">
    <source>
        <dbReference type="Proteomes" id="UP001277761"/>
    </source>
</evidence>
<dbReference type="PANTHER" id="PTHR48083">
    <property type="entry name" value="MEDIUM-CHAIN SPECIFIC ACYL-COA DEHYDROGENASE, MITOCHONDRIAL-RELATED"/>
    <property type="match status" value="1"/>
</dbReference>
<dbReference type="EMBL" id="JAXAVX010000007">
    <property type="protein sequence ID" value="MDX8152704.1"/>
    <property type="molecule type" value="Genomic_DNA"/>
</dbReference>
<comment type="pathway">
    <text evidence="2">Siderophore biosynthesis; mycobactin biosynthesis.</text>
</comment>
<sequence length="384" mass="42647">MRRTLFEDHHDEFRAATRAFLEREAVPHVDAWEADGMVPRSFWTKAARQGLFGFEVPEEHGGLGIDDFRFNAIVDEEVAYANAIGDNLSLQSDILCGYLCDLATPEQQARWLPGFVAGELLFAIAMTEPGMGSDLRAMATTARPVEGGYVVDGAKTFITAGIQADRVIICAKLAAEGDPDPRDGEITLLVADAQAEGFTRGRKLEKVGRRAQDTAELFFDGLFVPQEDLLGQQGRGLVHLKRHLPRERLSMAVMGIAVAEKALEMTAEYCRERRAFGRPIGSHQANRFALADMQTEVSIGRVYVDRCIEALLAGELTGAEAAKAKLWITEMQNRVVDRCVQLHGGYGYMEEYPIARLWRDSRVQRIYGGTSEIMREIIGRSMGF</sequence>